<dbReference type="Pfam" id="PF00570">
    <property type="entry name" value="HRDC"/>
    <property type="match status" value="1"/>
</dbReference>
<dbReference type="InterPro" id="IPR029491">
    <property type="entry name" value="Helicase_HTH"/>
</dbReference>
<evidence type="ECO:0000313" key="3">
    <source>
        <dbReference type="Proteomes" id="UP000321938"/>
    </source>
</evidence>
<dbReference type="Proteomes" id="UP000321938">
    <property type="component" value="Unassembled WGS sequence"/>
</dbReference>
<dbReference type="PANTHER" id="PTHR47642">
    <property type="entry name" value="ATP-DEPENDENT DNA HELICASE"/>
    <property type="match status" value="1"/>
</dbReference>
<dbReference type="InterPro" id="IPR002121">
    <property type="entry name" value="HRDC_dom"/>
</dbReference>
<sequence length="812" mass="92427">MSANKDIDLAWDFINNTNRNLFLTGKAGTGKTTFLHRLKMKSLKRMVVVAPTGVAAINAKGVTIHSFFQVPFGPILPNEDLKGSGGFNRKFGKTKINIIKSMDLLVIDEISMVRADLLDGIDKTLRRFRNRDQVFGGVQLLMIGDLQQLSPVVKENEWQILKPFYNNAFFFSSLAFQECEAITVELRHIYRQDNPKFIEILNEIRTNSLSQASADELNKRFQPDFSPNENEGYISLTTHNNKAERTNNFELEKLKKKAITYKASIDGKFPEYSYPNKEDLTLKVGAQVMFIKNDSSVEKRYFNGKIGKIILLDKDEVIVKCPDDDFNIITSPETWDNITYAVDKDTNAITENKIGSYKQIPLRLAWAITIHKSQGLTFEKAIIDAQGAFAHGQTYVALSRCKSLDGLVLKSRISSSQIISDSNVILFNKMAEENQPDESILNQSKSEFQLALIFEVFNFYKFLYPVNRILDVFYKNRGSIEGTVEPPMISIKDCIANLLKVANAFKSQLSGLSQINQSPESSEDIQTRFTKALNYYEVQVNSKINEPYKTFSFTTDNKAIEKELTTALDSFEELLAVKQLYFKGLADGFKVIEFLELRAKSVFLAKEAPKKSRKTVIDGTTNVELFELLRELRNTIANDNDLIHYQIFNQKSLYEMCETLPTNKTELLKVNGFGKTRVEKYGSKILKVIGDYCDENDIDTVKNVHIFEPPKPKRQRGDTNRTSLELFTSGKPIAQIALERDLNITTITGHLASFIASGEVKILDLISEKHYKELKTIIPKHKFENLSDLKHQIDDKYTFGELRLMLDHLSNN</sequence>
<dbReference type="STRING" id="1123037.GCA_000425305_03517"/>
<dbReference type="GO" id="GO:0003678">
    <property type="term" value="F:DNA helicase activity"/>
    <property type="evidence" value="ECO:0007669"/>
    <property type="project" value="InterPro"/>
</dbReference>
<evidence type="ECO:0000259" key="1">
    <source>
        <dbReference type="PROSITE" id="PS50967"/>
    </source>
</evidence>
<dbReference type="InterPro" id="IPR010997">
    <property type="entry name" value="HRDC-like_sf"/>
</dbReference>
<gene>
    <name evidence="2" type="ORF">ES692_17280</name>
</gene>
<dbReference type="Gene3D" id="3.40.50.300">
    <property type="entry name" value="P-loop containing nucleotide triphosphate hydrolases"/>
    <property type="match status" value="2"/>
</dbReference>
<reference evidence="2 3" key="1">
    <citation type="submission" date="2019-08" db="EMBL/GenBank/DDBJ databases">
        <title>Genome of Psychroserpens burtonensis ACAM 167.</title>
        <authorList>
            <person name="Bowman J.P."/>
        </authorList>
    </citation>
    <scope>NUCLEOTIDE SEQUENCE [LARGE SCALE GENOMIC DNA]</scope>
    <source>
        <strain evidence="2 3">ACAM 167</strain>
    </source>
</reference>
<dbReference type="GO" id="GO:0000166">
    <property type="term" value="F:nucleotide binding"/>
    <property type="evidence" value="ECO:0007669"/>
    <property type="project" value="InterPro"/>
</dbReference>
<dbReference type="Gene3D" id="1.10.150.80">
    <property type="entry name" value="HRDC domain"/>
    <property type="match status" value="1"/>
</dbReference>
<dbReference type="PROSITE" id="PS50967">
    <property type="entry name" value="HRDC"/>
    <property type="match status" value="1"/>
</dbReference>
<accession>A0A5C7B4F0</accession>
<dbReference type="CDD" id="cd18809">
    <property type="entry name" value="SF1_C_RecD"/>
    <property type="match status" value="1"/>
</dbReference>
<dbReference type="GO" id="GO:0003676">
    <property type="term" value="F:nucleic acid binding"/>
    <property type="evidence" value="ECO:0007669"/>
    <property type="project" value="InterPro"/>
</dbReference>
<dbReference type="Pfam" id="PF05970">
    <property type="entry name" value="PIF1"/>
    <property type="match status" value="1"/>
</dbReference>
<dbReference type="InterPro" id="IPR010285">
    <property type="entry name" value="DNA_helicase_pif1-like_DEAD"/>
</dbReference>
<dbReference type="InterPro" id="IPR044876">
    <property type="entry name" value="HRDC_dom_sf"/>
</dbReference>
<dbReference type="SUPFAM" id="SSF52540">
    <property type="entry name" value="P-loop containing nucleoside triphosphate hydrolases"/>
    <property type="match status" value="2"/>
</dbReference>
<feature type="domain" description="HRDC" evidence="1">
    <location>
        <begin position="619"/>
        <end position="699"/>
    </location>
</feature>
<dbReference type="Pfam" id="PF14493">
    <property type="entry name" value="HTH_40"/>
    <property type="match status" value="1"/>
</dbReference>
<dbReference type="AlphaFoldDB" id="A0A5C7B4F0"/>
<dbReference type="EMBL" id="VOSB01000041">
    <property type="protein sequence ID" value="TXE15311.1"/>
    <property type="molecule type" value="Genomic_DNA"/>
</dbReference>
<dbReference type="SMART" id="SM00382">
    <property type="entry name" value="AAA"/>
    <property type="match status" value="1"/>
</dbReference>
<dbReference type="InterPro" id="IPR051055">
    <property type="entry name" value="PIF1_helicase"/>
</dbReference>
<dbReference type="Gene3D" id="2.30.30.940">
    <property type="match status" value="1"/>
</dbReference>
<comment type="caution">
    <text evidence="2">The sequence shown here is derived from an EMBL/GenBank/DDBJ whole genome shotgun (WGS) entry which is preliminary data.</text>
</comment>
<dbReference type="SMART" id="SM00341">
    <property type="entry name" value="HRDC"/>
    <property type="match status" value="1"/>
</dbReference>
<organism evidence="2 3">
    <name type="scientific">Psychroserpens burtonensis</name>
    <dbReference type="NCBI Taxonomy" id="49278"/>
    <lineage>
        <taxon>Bacteria</taxon>
        <taxon>Pseudomonadati</taxon>
        <taxon>Bacteroidota</taxon>
        <taxon>Flavobacteriia</taxon>
        <taxon>Flavobacteriales</taxon>
        <taxon>Flavobacteriaceae</taxon>
        <taxon>Psychroserpens</taxon>
    </lineage>
</organism>
<dbReference type="InterPro" id="IPR003593">
    <property type="entry name" value="AAA+_ATPase"/>
</dbReference>
<dbReference type="OrthoDB" id="9763659at2"/>
<evidence type="ECO:0000313" key="2">
    <source>
        <dbReference type="EMBL" id="TXE15311.1"/>
    </source>
</evidence>
<proteinExistence type="predicted"/>
<dbReference type="InterPro" id="IPR027417">
    <property type="entry name" value="P-loop_NTPase"/>
</dbReference>
<dbReference type="FunFam" id="3.40.50.300:FF:001498">
    <property type="entry name" value="ATP-dependent DNA helicase"/>
    <property type="match status" value="1"/>
</dbReference>
<name>A0A5C7B4F0_9FLAO</name>
<dbReference type="GO" id="GO:0006281">
    <property type="term" value="P:DNA repair"/>
    <property type="evidence" value="ECO:0007669"/>
    <property type="project" value="InterPro"/>
</dbReference>
<dbReference type="GO" id="GO:0000723">
    <property type="term" value="P:telomere maintenance"/>
    <property type="evidence" value="ECO:0007669"/>
    <property type="project" value="InterPro"/>
</dbReference>
<protein>
    <submittedName>
        <fullName evidence="2">AAA family ATPase</fullName>
    </submittedName>
</protein>
<dbReference type="SUPFAM" id="SSF47819">
    <property type="entry name" value="HRDC-like"/>
    <property type="match status" value="1"/>
</dbReference>
<keyword evidence="3" id="KW-1185">Reference proteome</keyword>
<dbReference type="RefSeq" id="WP_028873164.1">
    <property type="nucleotide sequence ID" value="NZ_VOSB01000041.1"/>
</dbReference>